<name>A0ACC3C3Z3_PYRYE</name>
<keyword evidence="2" id="KW-1185">Reference proteome</keyword>
<accession>A0ACC3C3Z3</accession>
<dbReference type="EMBL" id="CM020619">
    <property type="protein sequence ID" value="KAK1864441.1"/>
    <property type="molecule type" value="Genomic_DNA"/>
</dbReference>
<sequence>MFRYVNRALAATLAVVTVAAAAAAAPAAAQRLDAPRSPVSIDVAESVLSSLDESVDPCVDAYEWACGGWRAANSPPPQALSSISTFRSIQTRVDDAVDVLLRSPALAATKPGVFYTSCTAANVEPSDLAPLARLRPALASLTGANASVETAVGAVAALAGAGVESAVWEFGVINNPQRVGGRALLAMVPEFTAAEPAFSATTPYGEAVRAAYNKLLLAMAGTAVEAGLLPPTASGGKMAAEEVAAAAAAFEARLVNYSGAAPMTAAAVKAGKASLADAFFLIDSRRLATSRAAVGPPGNPIRLVEALVSAVTEDVGVTLPGNIRLVTPPAYARALDAWLTAATAPDGGGLLPLQAYLAVAATRAYAELDLLGTLPRASLEPYAAVVYGVTAPGPLLTRCVRRAGRFFPTEVGTAFAGAHLPVSNKTFAVAMAEDVRAATGRLVDRADWLDTPTRAVVQEKLAAMAMRVGDATPPGGAEDTSRVVVDADDYQASFASANARVWRELWVQAAAPGDQSTEVIPLTVNAFYAVTANVAVITAALLQDPFFSLDVPHAITFASAGMIVGHEIGHAFDVGSQLYDARGQYGVWWSANSTAAFTEKARCLTDVYAAMEAPADVPDGAALNANRTARESQADAYGLAAGWEAFSARRAAGKTGPRNGRLEGRLTPEQLFFASYAQNWCQVARPQAQRRGLAKSGHPPGWARVRGPLSQFAPFAAAFNCSTGTPYNPPTRCTLWGGGGGGGGAGDTGVKGGEGEGRARGALVYTRVRGVAEGAAPRAGQRSRRATVGRRVRACCAPPLGRCACGLLVGAAAGGGGGDWDGPVGSGAAVGCAACCGQLVPASWPVIPAG</sequence>
<evidence type="ECO:0000313" key="1">
    <source>
        <dbReference type="EMBL" id="KAK1864441.1"/>
    </source>
</evidence>
<gene>
    <name evidence="1" type="ORF">I4F81_006987</name>
</gene>
<proteinExistence type="predicted"/>
<protein>
    <submittedName>
        <fullName evidence="1">Uncharacterized protein</fullName>
    </submittedName>
</protein>
<dbReference type="Proteomes" id="UP000798662">
    <property type="component" value="Chromosome 2"/>
</dbReference>
<evidence type="ECO:0000313" key="2">
    <source>
        <dbReference type="Proteomes" id="UP000798662"/>
    </source>
</evidence>
<comment type="caution">
    <text evidence="1">The sequence shown here is derived from an EMBL/GenBank/DDBJ whole genome shotgun (WGS) entry which is preliminary data.</text>
</comment>
<organism evidence="1 2">
    <name type="scientific">Pyropia yezoensis</name>
    <name type="common">Susabi-nori</name>
    <name type="synonym">Porphyra yezoensis</name>
    <dbReference type="NCBI Taxonomy" id="2788"/>
    <lineage>
        <taxon>Eukaryota</taxon>
        <taxon>Rhodophyta</taxon>
        <taxon>Bangiophyceae</taxon>
        <taxon>Bangiales</taxon>
        <taxon>Bangiaceae</taxon>
        <taxon>Pyropia</taxon>
    </lineage>
</organism>
<reference evidence="1" key="1">
    <citation type="submission" date="2019-11" db="EMBL/GenBank/DDBJ databases">
        <title>Nori genome reveals adaptations in red seaweeds to the harsh intertidal environment.</title>
        <authorList>
            <person name="Wang D."/>
            <person name="Mao Y."/>
        </authorList>
    </citation>
    <scope>NUCLEOTIDE SEQUENCE</scope>
    <source>
        <tissue evidence="1">Gametophyte</tissue>
    </source>
</reference>